<protein>
    <submittedName>
        <fullName evidence="1">Uncharacterized protein</fullName>
    </submittedName>
</protein>
<evidence type="ECO:0000313" key="2">
    <source>
        <dbReference type="Proteomes" id="UP000199250"/>
    </source>
</evidence>
<reference evidence="1 2" key="1">
    <citation type="submission" date="2016-10" db="EMBL/GenBank/DDBJ databases">
        <authorList>
            <person name="de Groot N.N."/>
        </authorList>
    </citation>
    <scope>NUCLEOTIDE SEQUENCE [LARGE SCALE GENOMIC DNA]</scope>
    <source>
        <strain evidence="1 2">DSM 373</strain>
    </source>
</reference>
<evidence type="ECO:0000313" key="1">
    <source>
        <dbReference type="EMBL" id="SEJ34293.1"/>
    </source>
</evidence>
<dbReference type="OrthoDB" id="8479564at2"/>
<dbReference type="EMBL" id="FNYQ01000080">
    <property type="protein sequence ID" value="SEJ34293.1"/>
    <property type="molecule type" value="Genomic_DNA"/>
</dbReference>
<dbReference type="AlphaFoldDB" id="A0A1H6XZ16"/>
<organism evidence="1 2">
    <name type="scientific">Azotobacter beijerinckii</name>
    <dbReference type="NCBI Taxonomy" id="170623"/>
    <lineage>
        <taxon>Bacteria</taxon>
        <taxon>Pseudomonadati</taxon>
        <taxon>Pseudomonadota</taxon>
        <taxon>Gammaproteobacteria</taxon>
        <taxon>Pseudomonadales</taxon>
        <taxon>Pseudomonadaceae</taxon>
        <taxon>Azotobacter</taxon>
    </lineage>
</organism>
<proteinExistence type="predicted"/>
<gene>
    <name evidence="1" type="ORF">SAMN04244572_03610</name>
</gene>
<dbReference type="RefSeq" id="WP_090734257.1">
    <property type="nucleotide sequence ID" value="NZ_FNYQ01000080.1"/>
</dbReference>
<accession>A0A1H6XZ16</accession>
<name>A0A1H6XZ16_9GAMM</name>
<dbReference type="Proteomes" id="UP000199250">
    <property type="component" value="Unassembled WGS sequence"/>
</dbReference>
<sequence length="191" mass="21722">MVQLSEGRLRLTFAAGWQALKFDDTAWHRQRFGHHQAMDILAVHGDQHWWIEIKDCEGDEQNNQPRMSPTELPALAQTRTWIRSQGLEGQVRVVRAKPFIIDEVIEKLRSTLVTVLAAQREGEGQLIPYAAAWNQGAQLKVVLLLTWDINDFRRLAQRLQQKLNSALRPYGLQGVVVNTPPAGLDCQVARI</sequence>